<evidence type="ECO:0000313" key="4">
    <source>
        <dbReference type="Proteomes" id="UP000826656"/>
    </source>
</evidence>
<proteinExistence type="predicted"/>
<name>A0ABQ7TWS7_SOLTU</name>
<organism evidence="3 4">
    <name type="scientific">Solanum tuberosum</name>
    <name type="common">Potato</name>
    <dbReference type="NCBI Taxonomy" id="4113"/>
    <lineage>
        <taxon>Eukaryota</taxon>
        <taxon>Viridiplantae</taxon>
        <taxon>Streptophyta</taxon>
        <taxon>Embryophyta</taxon>
        <taxon>Tracheophyta</taxon>
        <taxon>Spermatophyta</taxon>
        <taxon>Magnoliopsida</taxon>
        <taxon>eudicotyledons</taxon>
        <taxon>Gunneridae</taxon>
        <taxon>Pentapetalae</taxon>
        <taxon>asterids</taxon>
        <taxon>lamiids</taxon>
        <taxon>Solanales</taxon>
        <taxon>Solanaceae</taxon>
        <taxon>Solanoideae</taxon>
        <taxon>Solaneae</taxon>
        <taxon>Solanum</taxon>
    </lineage>
</organism>
<protein>
    <submittedName>
        <fullName evidence="3">Uncharacterized protein</fullName>
    </submittedName>
</protein>
<accession>A0ABQ7TWS7</accession>
<sequence>MEKNMSYRQHVSHYLLKRSTTRERAQSFTNVGSPRRCAGKRTLNGKNKDSRNTEYDPNELTQDDLTLPQDEVEVKQDTQRSSCESDKIKNVRGPNFYKVVTGLKSGETLKVTFYHNRIGPQRKSHVVGFGGGITSKDLKGGSSAKDALLEQLNVSKKEKAALLEERNANRKENESIKRRIDNIKKRCEIFESAIF</sequence>
<evidence type="ECO:0000256" key="2">
    <source>
        <dbReference type="SAM" id="MobiDB-lite"/>
    </source>
</evidence>
<keyword evidence="4" id="KW-1185">Reference proteome</keyword>
<comment type="caution">
    <text evidence="3">The sequence shown here is derived from an EMBL/GenBank/DDBJ whole genome shotgun (WGS) entry which is preliminary data.</text>
</comment>
<feature type="coiled-coil region" evidence="1">
    <location>
        <begin position="145"/>
        <end position="193"/>
    </location>
</feature>
<keyword evidence="1" id="KW-0175">Coiled coil</keyword>
<dbReference type="EMBL" id="JAIVGD010000028">
    <property type="protein sequence ID" value="KAH0737855.1"/>
    <property type="molecule type" value="Genomic_DNA"/>
</dbReference>
<dbReference type="PANTHER" id="PTHR33499:SF35">
    <property type="entry name" value="TRANSPOSASE MUDR PLANT DOMAIN-CONTAINING PROTEIN"/>
    <property type="match status" value="1"/>
</dbReference>
<gene>
    <name evidence="3" type="ORF">KY290_036560</name>
</gene>
<feature type="region of interest" description="Disordered" evidence="2">
    <location>
        <begin position="1"/>
        <end position="61"/>
    </location>
</feature>
<reference evidence="3 4" key="1">
    <citation type="journal article" date="2021" name="bioRxiv">
        <title>Chromosome-scale and haplotype-resolved genome assembly of a tetraploid potato cultivar.</title>
        <authorList>
            <person name="Sun H."/>
            <person name="Jiao W.-B."/>
            <person name="Krause K."/>
            <person name="Campoy J.A."/>
            <person name="Goel M."/>
            <person name="Folz-Donahue K."/>
            <person name="Kukat C."/>
            <person name="Huettel B."/>
            <person name="Schneeberger K."/>
        </authorList>
    </citation>
    <scope>NUCLEOTIDE SEQUENCE [LARGE SCALE GENOMIC DNA]</scope>
    <source>
        <strain evidence="3">SolTubOtavaFocal</strain>
        <tissue evidence="3">Leaves</tissue>
    </source>
</reference>
<evidence type="ECO:0000313" key="3">
    <source>
        <dbReference type="EMBL" id="KAH0737855.1"/>
    </source>
</evidence>
<dbReference type="PANTHER" id="PTHR33499">
    <property type="entry name" value="OS12G0282400 PROTEIN-RELATED"/>
    <property type="match status" value="1"/>
</dbReference>
<dbReference type="Proteomes" id="UP000826656">
    <property type="component" value="Unassembled WGS sequence"/>
</dbReference>
<evidence type="ECO:0000256" key="1">
    <source>
        <dbReference type="SAM" id="Coils"/>
    </source>
</evidence>